<comment type="caution">
    <text evidence="1">The sequence shown here is derived from an EMBL/GenBank/DDBJ whole genome shotgun (WGS) entry which is preliminary data.</text>
</comment>
<evidence type="ECO:0000313" key="1">
    <source>
        <dbReference type="EMBL" id="KAL2631632.1"/>
    </source>
</evidence>
<reference evidence="1 2" key="1">
    <citation type="submission" date="2024-09" db="EMBL/GenBank/DDBJ databases">
        <title>Chromosome-scale assembly of Riccia fluitans.</title>
        <authorList>
            <person name="Paukszto L."/>
            <person name="Sawicki J."/>
            <person name="Karawczyk K."/>
            <person name="Piernik-Szablinska J."/>
            <person name="Szczecinska M."/>
            <person name="Mazdziarz M."/>
        </authorList>
    </citation>
    <scope>NUCLEOTIDE SEQUENCE [LARGE SCALE GENOMIC DNA]</scope>
    <source>
        <strain evidence="1">Rf_01</strain>
        <tissue evidence="1">Aerial parts of the thallus</tissue>
    </source>
</reference>
<proteinExistence type="predicted"/>
<sequence length="163" mass="18624">MCEKEFICCALVREFTDNVRGLEKVLVKVLHTGRTVETFRSCSEFTEKFQNCFNHTLEAVTIAGVFMQDLQIAADAELTGTILIQAFESEAESEWSEIYFRPNITQEGTNSEADSDWEDTAREIVLEDLPRLGLLKVDNNFKNDPFDWQMADLFGFLCSIETT</sequence>
<evidence type="ECO:0000313" key="2">
    <source>
        <dbReference type="Proteomes" id="UP001605036"/>
    </source>
</evidence>
<name>A0ABD1YPL4_9MARC</name>
<keyword evidence="2" id="KW-1185">Reference proteome</keyword>
<accession>A0ABD1YPL4</accession>
<protein>
    <submittedName>
        <fullName evidence="1">Uncharacterized protein</fullName>
    </submittedName>
</protein>
<gene>
    <name evidence="1" type="ORF">R1flu_016318</name>
</gene>
<organism evidence="1 2">
    <name type="scientific">Riccia fluitans</name>
    <dbReference type="NCBI Taxonomy" id="41844"/>
    <lineage>
        <taxon>Eukaryota</taxon>
        <taxon>Viridiplantae</taxon>
        <taxon>Streptophyta</taxon>
        <taxon>Embryophyta</taxon>
        <taxon>Marchantiophyta</taxon>
        <taxon>Marchantiopsida</taxon>
        <taxon>Marchantiidae</taxon>
        <taxon>Marchantiales</taxon>
        <taxon>Ricciaceae</taxon>
        <taxon>Riccia</taxon>
    </lineage>
</organism>
<dbReference type="EMBL" id="JBHFFA010000004">
    <property type="protein sequence ID" value="KAL2631632.1"/>
    <property type="molecule type" value="Genomic_DNA"/>
</dbReference>
<dbReference type="Proteomes" id="UP001605036">
    <property type="component" value="Unassembled WGS sequence"/>
</dbReference>
<dbReference type="AlphaFoldDB" id="A0ABD1YPL4"/>